<organism evidence="1 2">
    <name type="scientific">Pangasius djambal</name>
    <dbReference type="NCBI Taxonomy" id="1691987"/>
    <lineage>
        <taxon>Eukaryota</taxon>
        <taxon>Metazoa</taxon>
        <taxon>Chordata</taxon>
        <taxon>Craniata</taxon>
        <taxon>Vertebrata</taxon>
        <taxon>Euteleostomi</taxon>
        <taxon>Actinopterygii</taxon>
        <taxon>Neopterygii</taxon>
        <taxon>Teleostei</taxon>
        <taxon>Ostariophysi</taxon>
        <taxon>Siluriformes</taxon>
        <taxon>Pangasiidae</taxon>
        <taxon>Pangasius</taxon>
    </lineage>
</organism>
<reference evidence="1" key="1">
    <citation type="submission" date="2020-02" db="EMBL/GenBank/DDBJ databases">
        <title>Genome sequencing of the panga catfish, Pangasius djambal.</title>
        <authorList>
            <person name="Wen M."/>
            <person name="Zahm M."/>
            <person name="Roques C."/>
            <person name="Cabau C."/>
            <person name="Klopp C."/>
            <person name="Donnadieu C."/>
            <person name="Jouanno E."/>
            <person name="Avarre J.-C."/>
            <person name="Campet M."/>
            <person name="Ha T."/>
            <person name="Dugue R."/>
            <person name="Lampietro C."/>
            <person name="Louis A."/>
            <person name="Herpin A."/>
            <person name="Echchiki A."/>
            <person name="Berthelot C."/>
            <person name="Parey E."/>
            <person name="Roest-Crollius H."/>
            <person name="Braasch I."/>
            <person name="Postlethwait J.H."/>
            <person name="Bobe J."/>
            <person name="Montfort J."/>
            <person name="Bouchez O."/>
            <person name="Begum T."/>
            <person name="Schartl M."/>
            <person name="Gustiano R."/>
            <person name="Guiguen Y."/>
        </authorList>
    </citation>
    <scope>NUCLEOTIDE SEQUENCE</scope>
    <source>
        <strain evidence="1">Pdj_M5554</strain>
    </source>
</reference>
<accession>A0ACC5YCW4</accession>
<dbReference type="Proteomes" id="UP000830395">
    <property type="component" value="Chromosome 6"/>
</dbReference>
<sequence>MRVVKVYFTVIATYIRAQRHTTFHTFFCSLNKASKQKQLEDVAAKLVLQDKQVFYLCLNRWRTDAQTYSLPVKVLTPVPRLMTVDVRDLNEYRKGEREGKRSGEDDGEMEDGVVHEQKWCWKNLLWGHCPRWIHCLAPVAALWLKKVSEKCEIVGKRSGQPNQACLISQQDADHLLSIVRALLDGLVVSLLQEPVSDPRVSQIQGLLTKLEVLSELIIVPLNNSFLIEERLMQADKDDKVIKTTQEDRVKHICTYLQERVSTLRFLLQTQDQYGVCIANVQQELQEYWEQLEDLHTKVTLQPEKCQGPEDPHTVHTDTEGLYTKLGLFQCRIHECQLHLSKSAHLLEELENRQQDLAQTMGRTLESTWTKDLLQCNNHQFKKVFKDFTSLAQQTLTFLMHLQDLSVSQEKNSIETSGVEQSSLSPLSSLPVYSIALATENTPSEPDSRPPHTPSSKFSMINLLCGVRRRR</sequence>
<gene>
    <name evidence="1" type="ORF">PDJAM_G00223500</name>
</gene>
<evidence type="ECO:0000313" key="1">
    <source>
        <dbReference type="EMBL" id="MCJ8733443.1"/>
    </source>
</evidence>
<name>A0ACC5YCW4_9TELE</name>
<keyword evidence="2" id="KW-1185">Reference proteome</keyword>
<protein>
    <submittedName>
        <fullName evidence="1">Uncharacterized protein</fullName>
    </submittedName>
</protein>
<dbReference type="EMBL" id="CM040980">
    <property type="protein sequence ID" value="MCJ8733443.1"/>
    <property type="molecule type" value="Genomic_DNA"/>
</dbReference>
<comment type="caution">
    <text evidence="1">The sequence shown here is derived from an EMBL/GenBank/DDBJ whole genome shotgun (WGS) entry which is preliminary data.</text>
</comment>
<proteinExistence type="predicted"/>
<evidence type="ECO:0000313" key="2">
    <source>
        <dbReference type="Proteomes" id="UP000830395"/>
    </source>
</evidence>